<sequence>MEQTRREKRRAFKQFINQNAADLPIKEHGGLRIVSFERDGKFDYDLYREVQTRGNKYKLDWQWVPHEHIELLAGHLLSIGLTPKFGLCHGTRQGFEQRWFREHLPGQPKVIGTEISDTAEDFPDTIQWDFHEVKPEWIGATDFIYSNSWDHSYDPVKALAAWISCLTPGGALLLDHAQDFLPDQVSTLDPCGISEEGLVTLLNTEFGHEGGVTGVLQGGKRKRESIRTIVYRKNDHL</sequence>
<gene>
    <name evidence="1" type="ORF">G0P99_05605</name>
</gene>
<dbReference type="AlphaFoldDB" id="A0A6B2NK82"/>
<proteinExistence type="predicted"/>
<dbReference type="EMBL" id="JAAGOX010000009">
    <property type="protein sequence ID" value="NDW44426.1"/>
    <property type="molecule type" value="Genomic_DNA"/>
</dbReference>
<dbReference type="RefSeq" id="WP_164128415.1">
    <property type="nucleotide sequence ID" value="NZ_JAAGOX010000009.1"/>
</dbReference>
<organism evidence="1">
    <name type="scientific">Ruegeria sp. PrR005</name>
    <dbReference type="NCBI Taxonomy" id="2706882"/>
    <lineage>
        <taxon>Bacteria</taxon>
        <taxon>Pseudomonadati</taxon>
        <taxon>Pseudomonadota</taxon>
        <taxon>Alphaproteobacteria</taxon>
        <taxon>Rhodobacterales</taxon>
        <taxon>Roseobacteraceae</taxon>
        <taxon>Ruegeria</taxon>
    </lineage>
</organism>
<protein>
    <recommendedName>
        <fullName evidence="2">Class I SAM-dependent methyltransferase</fullName>
    </recommendedName>
</protein>
<accession>A0A6B2NK82</accession>
<dbReference type="InterPro" id="IPR029063">
    <property type="entry name" value="SAM-dependent_MTases_sf"/>
</dbReference>
<reference evidence="1" key="1">
    <citation type="submission" date="2020-02" db="EMBL/GenBank/DDBJ databases">
        <title>Delineation of the pyrene-degrading pathway in Roseobacter clade bacteria by genomic analysis.</title>
        <authorList>
            <person name="Zhou H."/>
            <person name="Wang H."/>
        </authorList>
    </citation>
    <scope>NUCLEOTIDE SEQUENCE</scope>
    <source>
        <strain evidence="1">PrR005</strain>
    </source>
</reference>
<comment type="caution">
    <text evidence="1">The sequence shown here is derived from an EMBL/GenBank/DDBJ whole genome shotgun (WGS) entry which is preliminary data.</text>
</comment>
<dbReference type="SUPFAM" id="SSF53335">
    <property type="entry name" value="S-adenosyl-L-methionine-dependent methyltransferases"/>
    <property type="match status" value="1"/>
</dbReference>
<name>A0A6B2NK82_9RHOB</name>
<evidence type="ECO:0008006" key="2">
    <source>
        <dbReference type="Google" id="ProtNLM"/>
    </source>
</evidence>
<evidence type="ECO:0000313" key="1">
    <source>
        <dbReference type="EMBL" id="NDW44426.1"/>
    </source>
</evidence>